<keyword evidence="3" id="KW-1185">Reference proteome</keyword>
<comment type="caution">
    <text evidence="2">The sequence shown here is derived from an EMBL/GenBank/DDBJ whole genome shotgun (WGS) entry which is preliminary data.</text>
</comment>
<accession>A0A8H6IK77</accession>
<feature type="region of interest" description="Disordered" evidence="1">
    <location>
        <begin position="1"/>
        <end position="42"/>
    </location>
</feature>
<dbReference type="PANTHER" id="PTHR43628">
    <property type="entry name" value="ACTIVATOR OF C KINASE PROTEIN 1-RELATED"/>
    <property type="match status" value="1"/>
</dbReference>
<evidence type="ECO:0000313" key="2">
    <source>
        <dbReference type="EMBL" id="KAF6765882.1"/>
    </source>
</evidence>
<feature type="compositionally biased region" description="Low complexity" evidence="1">
    <location>
        <begin position="360"/>
        <end position="370"/>
    </location>
</feature>
<dbReference type="InterPro" id="IPR052945">
    <property type="entry name" value="Mitotic_Regulator"/>
</dbReference>
<dbReference type="SUPFAM" id="SSF81901">
    <property type="entry name" value="HCP-like"/>
    <property type="match status" value="1"/>
</dbReference>
<dbReference type="GO" id="GO:0010972">
    <property type="term" value="P:negative regulation of G2/M transition of mitotic cell cycle"/>
    <property type="evidence" value="ECO:0007669"/>
    <property type="project" value="TreeGrafter"/>
</dbReference>
<dbReference type="Proteomes" id="UP000521943">
    <property type="component" value="Unassembled WGS sequence"/>
</dbReference>
<feature type="region of interest" description="Disordered" evidence="1">
    <location>
        <begin position="482"/>
        <end position="511"/>
    </location>
</feature>
<feature type="compositionally biased region" description="Polar residues" evidence="1">
    <location>
        <begin position="59"/>
        <end position="68"/>
    </location>
</feature>
<dbReference type="SMART" id="SM00671">
    <property type="entry name" value="SEL1"/>
    <property type="match status" value="3"/>
</dbReference>
<feature type="compositionally biased region" description="Polar residues" evidence="1">
    <location>
        <begin position="418"/>
        <end position="443"/>
    </location>
</feature>
<proteinExistence type="predicted"/>
<organism evidence="2 3">
    <name type="scientific">Ephemerocybe angulata</name>
    <dbReference type="NCBI Taxonomy" id="980116"/>
    <lineage>
        <taxon>Eukaryota</taxon>
        <taxon>Fungi</taxon>
        <taxon>Dikarya</taxon>
        <taxon>Basidiomycota</taxon>
        <taxon>Agaricomycotina</taxon>
        <taxon>Agaricomycetes</taxon>
        <taxon>Agaricomycetidae</taxon>
        <taxon>Agaricales</taxon>
        <taxon>Agaricineae</taxon>
        <taxon>Psathyrellaceae</taxon>
        <taxon>Ephemerocybe</taxon>
    </lineage>
</organism>
<feature type="region of interest" description="Disordered" evidence="1">
    <location>
        <begin position="270"/>
        <end position="449"/>
    </location>
</feature>
<feature type="region of interest" description="Disordered" evidence="1">
    <location>
        <begin position="59"/>
        <end position="79"/>
    </location>
</feature>
<dbReference type="GO" id="GO:0032153">
    <property type="term" value="C:cell division site"/>
    <property type="evidence" value="ECO:0007669"/>
    <property type="project" value="TreeGrafter"/>
</dbReference>
<dbReference type="InterPro" id="IPR011990">
    <property type="entry name" value="TPR-like_helical_dom_sf"/>
</dbReference>
<dbReference type="OrthoDB" id="2148946at2759"/>
<sequence>MATAMNQAMANASVESPLSTLVRRASSRRKPPPSLDTSGQRLVQTPAITFQYDYAEDTPQFQDNSSDTFKPPHSPLLHGHFARDSVATASDYEGNSYLESASPNSTRIHSFSSSNAYADSELDYRYHYDNAYEESVYSQPDMTNTNSRGAALRDSWNSTATTSTVRPGTRLEGGQDGQYISTNQVWGDGEQQQQQYTSREEDNGYYNDYNDYFGSAATGDVRATSPAVQQHTAGRTPIVKPVSANFSRPVRPAVEVDQASEERKRQVLLRNLSRQGSKSPTPGSSLRNAVSGDGQPSRATSPSSPYTNTGSASSSTHLSPYSPQPVLSKQRSNLSQKSSLAPTEPLPQPPAISRQASNLSQQSSTSSTQSHAPSISRQNSNISQESTPSPQQPAMSRQPYNAPQQSLLSPHPQPPPMSRQNQPQSPSSHLSPRPQLNTTPSERTQSTTSVYSNYSYYQYESAVPSPTGSTFSNANDPFSVKRGSAAGASKMNQSRTPSPLPTTDKEKAKGPKTAHDYLLLGIEHHEADRLNESARCFERSTVEGGGCGVGMLMWGLTLRHGWGCPKNEKLAFKWLQKAAESAVEDLEATRARGIKDNSVLQSELILAIYEVGQCFFQGWGVPKDQKMAVSYYTIAAELGDPDAQMDLAFCLTNGKGCKKDKKAAAKWYRAAIKQGQSDVGLAWVYKDKYQ</sequence>
<dbReference type="Gene3D" id="1.25.40.10">
    <property type="entry name" value="Tetratricopeptide repeat domain"/>
    <property type="match status" value="1"/>
</dbReference>
<reference evidence="2 3" key="1">
    <citation type="submission" date="2020-07" db="EMBL/GenBank/DDBJ databases">
        <title>Comparative genomics of pyrophilous fungi reveals a link between fire events and developmental genes.</title>
        <authorList>
            <consortium name="DOE Joint Genome Institute"/>
            <person name="Steindorff A.S."/>
            <person name="Carver A."/>
            <person name="Calhoun S."/>
            <person name="Stillman K."/>
            <person name="Liu H."/>
            <person name="Lipzen A."/>
            <person name="Pangilinan J."/>
            <person name="Labutti K."/>
            <person name="Bruns T.D."/>
            <person name="Grigoriev I.V."/>
        </authorList>
    </citation>
    <scope>NUCLEOTIDE SEQUENCE [LARGE SCALE GENOMIC DNA]</scope>
    <source>
        <strain evidence="2 3">CBS 144469</strain>
    </source>
</reference>
<evidence type="ECO:0008006" key="4">
    <source>
        <dbReference type="Google" id="ProtNLM"/>
    </source>
</evidence>
<protein>
    <recommendedName>
        <fullName evidence="4">HCP-like protein</fullName>
    </recommendedName>
</protein>
<dbReference type="InterPro" id="IPR006597">
    <property type="entry name" value="Sel1-like"/>
</dbReference>
<feature type="region of interest" description="Disordered" evidence="1">
    <location>
        <begin position="158"/>
        <end position="177"/>
    </location>
</feature>
<evidence type="ECO:0000256" key="1">
    <source>
        <dbReference type="SAM" id="MobiDB-lite"/>
    </source>
</evidence>
<dbReference type="Pfam" id="PF08238">
    <property type="entry name" value="Sel1"/>
    <property type="match status" value="3"/>
</dbReference>
<gene>
    <name evidence="2" type="ORF">DFP72DRAFT_864935</name>
</gene>
<feature type="compositionally biased region" description="Low complexity" evidence="1">
    <location>
        <begin position="1"/>
        <end position="12"/>
    </location>
</feature>
<evidence type="ECO:0000313" key="3">
    <source>
        <dbReference type="Proteomes" id="UP000521943"/>
    </source>
</evidence>
<feature type="compositionally biased region" description="Polar residues" evidence="1">
    <location>
        <begin position="371"/>
        <end position="402"/>
    </location>
</feature>
<name>A0A8H6IK77_9AGAR</name>
<feature type="compositionally biased region" description="Polar residues" evidence="1">
    <location>
        <begin position="272"/>
        <end position="288"/>
    </location>
</feature>
<dbReference type="EMBL" id="JACGCI010000001">
    <property type="protein sequence ID" value="KAF6765882.1"/>
    <property type="molecule type" value="Genomic_DNA"/>
</dbReference>
<dbReference type="AlphaFoldDB" id="A0A8H6IK77"/>
<dbReference type="PANTHER" id="PTHR43628:SF1">
    <property type="entry name" value="CHITIN SYNTHASE REGULATORY FACTOR 2-RELATED"/>
    <property type="match status" value="1"/>
</dbReference>
<feature type="compositionally biased region" description="Polar residues" evidence="1">
    <location>
        <begin position="297"/>
        <end position="341"/>
    </location>
</feature>